<dbReference type="RefSeq" id="WP_230779390.1">
    <property type="nucleotide sequence ID" value="NZ_JAJNCT010000029.1"/>
</dbReference>
<keyword evidence="5 9" id="KW-0812">Transmembrane</keyword>
<protein>
    <submittedName>
        <fullName evidence="10">Iron ABC transporter permease</fullName>
    </submittedName>
</protein>
<proteinExistence type="inferred from homology"/>
<dbReference type="Pfam" id="PF01032">
    <property type="entry name" value="FecCD"/>
    <property type="match status" value="1"/>
</dbReference>
<evidence type="ECO:0000313" key="11">
    <source>
        <dbReference type="Proteomes" id="UP001199260"/>
    </source>
</evidence>
<dbReference type="Proteomes" id="UP001199260">
    <property type="component" value="Unassembled WGS sequence"/>
</dbReference>
<evidence type="ECO:0000256" key="1">
    <source>
        <dbReference type="ARBA" id="ARBA00004651"/>
    </source>
</evidence>
<dbReference type="GO" id="GO:0033214">
    <property type="term" value="P:siderophore-iron import into cell"/>
    <property type="evidence" value="ECO:0007669"/>
    <property type="project" value="TreeGrafter"/>
</dbReference>
<comment type="caution">
    <text evidence="10">The sequence shown here is derived from an EMBL/GenBank/DDBJ whole genome shotgun (WGS) entry which is preliminary data.</text>
</comment>
<keyword evidence="3" id="KW-0813">Transport</keyword>
<sequence>MAASGGVQAVSHAPGCDGQHERQRRKPWSLALCLLLLLVLLLASSLAAITWGSASLHASTVWSVVSQQLLGGGWQPDAGQGGISQQHYQIVWMVRMPRVLLAALVGAGLAVVGVVMQAMVRNPLADPYMLGVSSGASVGAVSVLAYGSLAMVGIYAITAGAFVGALLATALVYALAQQQGRLHATRLILSGVAIGYMLMGVTSLITLTAGQRELANALLTWTLGSLAATQWSALGLPAAVLGLGLLWLLLCARQLNALLIGDEGAATLGLNTASLRLQLFVVVSLLTGTMVAVSGAIGFVGLVIPHITRMLVGSDHRRVLPVSALMGASFLVLVDLAARTWFSPSELPVGVITSLIGGPFFIWMLWRRTTAIPGGSA</sequence>
<comment type="subcellular location">
    <subcellularLocation>
        <location evidence="1">Cell membrane</location>
        <topology evidence="1">Multi-pass membrane protein</topology>
    </subcellularLocation>
</comment>
<dbReference type="AlphaFoldDB" id="A0AAW4XZ50"/>
<dbReference type="PANTHER" id="PTHR30472">
    <property type="entry name" value="FERRIC ENTEROBACTIN TRANSPORT SYSTEM PERMEASE PROTEIN"/>
    <property type="match status" value="1"/>
</dbReference>
<reference evidence="10 11" key="1">
    <citation type="submission" date="2021-11" db="EMBL/GenBank/DDBJ databases">
        <title>Genome sequence.</title>
        <authorList>
            <person name="Sun Q."/>
        </authorList>
    </citation>
    <scope>NUCLEOTIDE SEQUENCE [LARGE SCALE GENOMIC DNA]</scope>
    <source>
        <strain evidence="10 11">KCTC 12005</strain>
    </source>
</reference>
<keyword evidence="4" id="KW-1003">Cell membrane</keyword>
<dbReference type="EMBL" id="JAJNCT010000029">
    <property type="protein sequence ID" value="MCD2167487.1"/>
    <property type="molecule type" value="Genomic_DNA"/>
</dbReference>
<dbReference type="GO" id="GO:0022857">
    <property type="term" value="F:transmembrane transporter activity"/>
    <property type="evidence" value="ECO:0007669"/>
    <property type="project" value="InterPro"/>
</dbReference>
<feature type="transmembrane region" description="Helical" evidence="9">
    <location>
        <begin position="99"/>
        <end position="116"/>
    </location>
</feature>
<feature type="transmembrane region" description="Helical" evidence="9">
    <location>
        <begin position="347"/>
        <end position="366"/>
    </location>
</feature>
<name>A0AAW4XZ50_9BURK</name>
<dbReference type="FunFam" id="1.10.3470.10:FF:000001">
    <property type="entry name" value="Vitamin B12 ABC transporter permease BtuC"/>
    <property type="match status" value="1"/>
</dbReference>
<dbReference type="GO" id="GO:0005886">
    <property type="term" value="C:plasma membrane"/>
    <property type="evidence" value="ECO:0007669"/>
    <property type="project" value="UniProtKB-SubCell"/>
</dbReference>
<evidence type="ECO:0000256" key="7">
    <source>
        <dbReference type="ARBA" id="ARBA00023136"/>
    </source>
</evidence>
<evidence type="ECO:0000256" key="5">
    <source>
        <dbReference type="ARBA" id="ARBA00022692"/>
    </source>
</evidence>
<dbReference type="CDD" id="cd06550">
    <property type="entry name" value="TM_ABC_iron-siderophores_like"/>
    <property type="match status" value="1"/>
</dbReference>
<dbReference type="InterPro" id="IPR037294">
    <property type="entry name" value="ABC_BtuC-like"/>
</dbReference>
<feature type="transmembrane region" description="Helical" evidence="9">
    <location>
        <begin position="128"/>
        <end position="146"/>
    </location>
</feature>
<keyword evidence="6 9" id="KW-1133">Transmembrane helix</keyword>
<feature type="transmembrane region" description="Helical" evidence="9">
    <location>
        <begin position="319"/>
        <end position="338"/>
    </location>
</feature>
<feature type="transmembrane region" description="Helical" evidence="9">
    <location>
        <begin position="152"/>
        <end position="175"/>
    </location>
</feature>
<feature type="transmembrane region" description="Helical" evidence="9">
    <location>
        <begin position="28"/>
        <end position="51"/>
    </location>
</feature>
<evidence type="ECO:0000313" key="10">
    <source>
        <dbReference type="EMBL" id="MCD2167487.1"/>
    </source>
</evidence>
<keyword evidence="7 9" id="KW-0472">Membrane</keyword>
<dbReference type="SUPFAM" id="SSF81345">
    <property type="entry name" value="ABC transporter involved in vitamin B12 uptake, BtuC"/>
    <property type="match status" value="1"/>
</dbReference>
<gene>
    <name evidence="10" type="ORF">LPW39_20405</name>
</gene>
<dbReference type="PANTHER" id="PTHR30472:SF67">
    <property type="entry name" value="PERMEASE OF ABC TRANSPORTER-RELATED"/>
    <property type="match status" value="1"/>
</dbReference>
<accession>A0AAW4XZ50</accession>
<comment type="similarity">
    <text evidence="2">Belongs to the binding-protein-dependent transport system permease family. FecCD subfamily.</text>
</comment>
<feature type="region of interest" description="Disordered" evidence="8">
    <location>
        <begin position="1"/>
        <end position="21"/>
    </location>
</feature>
<feature type="transmembrane region" description="Helical" evidence="9">
    <location>
        <begin position="187"/>
        <end position="210"/>
    </location>
</feature>
<evidence type="ECO:0000256" key="9">
    <source>
        <dbReference type="SAM" id="Phobius"/>
    </source>
</evidence>
<evidence type="ECO:0000256" key="4">
    <source>
        <dbReference type="ARBA" id="ARBA00022475"/>
    </source>
</evidence>
<evidence type="ECO:0000256" key="6">
    <source>
        <dbReference type="ARBA" id="ARBA00022989"/>
    </source>
</evidence>
<evidence type="ECO:0000256" key="8">
    <source>
        <dbReference type="SAM" id="MobiDB-lite"/>
    </source>
</evidence>
<evidence type="ECO:0000256" key="3">
    <source>
        <dbReference type="ARBA" id="ARBA00022448"/>
    </source>
</evidence>
<keyword evidence="11" id="KW-1185">Reference proteome</keyword>
<organism evidence="10 11">
    <name type="scientific">Comamonas koreensis</name>
    <dbReference type="NCBI Taxonomy" id="160825"/>
    <lineage>
        <taxon>Bacteria</taxon>
        <taxon>Pseudomonadati</taxon>
        <taxon>Pseudomonadota</taxon>
        <taxon>Betaproteobacteria</taxon>
        <taxon>Burkholderiales</taxon>
        <taxon>Comamonadaceae</taxon>
        <taxon>Comamonas</taxon>
    </lineage>
</organism>
<evidence type="ECO:0000256" key="2">
    <source>
        <dbReference type="ARBA" id="ARBA00007935"/>
    </source>
</evidence>
<feature type="transmembrane region" description="Helical" evidence="9">
    <location>
        <begin position="279"/>
        <end position="307"/>
    </location>
</feature>
<dbReference type="Gene3D" id="1.10.3470.10">
    <property type="entry name" value="ABC transporter involved in vitamin B12 uptake, BtuC"/>
    <property type="match status" value="1"/>
</dbReference>
<feature type="transmembrane region" description="Helical" evidence="9">
    <location>
        <begin position="230"/>
        <end position="250"/>
    </location>
</feature>
<dbReference type="InterPro" id="IPR000522">
    <property type="entry name" value="ABC_transptr_permease_BtuC"/>
</dbReference>